<dbReference type="AlphaFoldDB" id="A0A6J7ED59"/>
<name>A0A6J7ED59_9ZZZZ</name>
<gene>
    <name evidence="1" type="ORF">UFOPK3444_01325</name>
</gene>
<accession>A0A6J7ED59</accession>
<dbReference type="Gene3D" id="3.90.550.10">
    <property type="entry name" value="Spore Coat Polysaccharide Biosynthesis Protein SpsA, Chain A"/>
    <property type="match status" value="1"/>
</dbReference>
<dbReference type="EMBL" id="CAFBLU010000027">
    <property type="protein sequence ID" value="CAB4880171.1"/>
    <property type="molecule type" value="Genomic_DNA"/>
</dbReference>
<dbReference type="InterPro" id="IPR029044">
    <property type="entry name" value="Nucleotide-diphossugar_trans"/>
</dbReference>
<reference evidence="1" key="1">
    <citation type="submission" date="2020-05" db="EMBL/GenBank/DDBJ databases">
        <authorList>
            <person name="Chiriac C."/>
            <person name="Salcher M."/>
            <person name="Ghai R."/>
            <person name="Kavagutti S V."/>
        </authorList>
    </citation>
    <scope>NUCLEOTIDE SEQUENCE</scope>
</reference>
<organism evidence="1">
    <name type="scientific">freshwater metagenome</name>
    <dbReference type="NCBI Taxonomy" id="449393"/>
    <lineage>
        <taxon>unclassified sequences</taxon>
        <taxon>metagenomes</taxon>
        <taxon>ecological metagenomes</taxon>
    </lineage>
</organism>
<sequence length="187" mass="19004">MSPGKKKQAIKAVVLVDAPAGSSLPALEGALPLDRREALSGALLRRTGEWAKSLTGMEPSVVEIGGLAAATAGAETVVIVRPALVRLSLDHAHDVRDDLAHGCGLVVGPTLTGGWYLLALSPVNQDLIQAAGDGTSGTAGSLLAAAQNVSGLEVGLLGAERDLVRPADVKAAQADPLVDLEISRLIT</sequence>
<proteinExistence type="predicted"/>
<evidence type="ECO:0000313" key="1">
    <source>
        <dbReference type="EMBL" id="CAB4880171.1"/>
    </source>
</evidence>
<protein>
    <submittedName>
        <fullName evidence="1">Unannotated protein</fullName>
    </submittedName>
</protein>